<name>A0A921I963_9BACE</name>
<dbReference type="Proteomes" id="UP000747074">
    <property type="component" value="Unassembled WGS sequence"/>
</dbReference>
<evidence type="ECO:0000313" key="7">
    <source>
        <dbReference type="Proteomes" id="UP000747074"/>
    </source>
</evidence>
<keyword evidence="2" id="KW-0964">Secreted</keyword>
<gene>
    <name evidence="6" type="ORF">K8V07_17570</name>
</gene>
<organism evidence="6 7">
    <name type="scientific">Bacteroides xylanisolvens</name>
    <dbReference type="NCBI Taxonomy" id="371601"/>
    <lineage>
        <taxon>Bacteria</taxon>
        <taxon>Pseudomonadati</taxon>
        <taxon>Bacteroidota</taxon>
        <taxon>Bacteroidia</taxon>
        <taxon>Bacteroidales</taxon>
        <taxon>Bacteroidaceae</taxon>
        <taxon>Bacteroides</taxon>
    </lineage>
</organism>
<evidence type="ECO:0000256" key="5">
    <source>
        <dbReference type="SAM" id="SignalP"/>
    </source>
</evidence>
<evidence type="ECO:0000256" key="1">
    <source>
        <dbReference type="ARBA" id="ARBA00004613"/>
    </source>
</evidence>
<dbReference type="GO" id="GO:0016837">
    <property type="term" value="F:carbon-oxygen lyase activity, acting on polysaccharides"/>
    <property type="evidence" value="ECO:0007669"/>
    <property type="project" value="TreeGrafter"/>
</dbReference>
<keyword evidence="3 5" id="KW-0732">Signal</keyword>
<feature type="chain" id="PRO_5038101252" description="DUF1565 domain-containing protein" evidence="5">
    <location>
        <begin position="22"/>
        <end position="560"/>
    </location>
</feature>
<accession>A0A921I963</accession>
<feature type="signal peptide" evidence="5">
    <location>
        <begin position="1"/>
        <end position="21"/>
    </location>
</feature>
<evidence type="ECO:0000256" key="3">
    <source>
        <dbReference type="ARBA" id="ARBA00022729"/>
    </source>
</evidence>
<dbReference type="SMART" id="SM00710">
    <property type="entry name" value="PbH1"/>
    <property type="match status" value="9"/>
</dbReference>
<feature type="region of interest" description="Disordered" evidence="4">
    <location>
        <begin position="29"/>
        <end position="51"/>
    </location>
</feature>
<dbReference type="GO" id="GO:0005576">
    <property type="term" value="C:extracellular region"/>
    <property type="evidence" value="ECO:0007669"/>
    <property type="project" value="UniProtKB-SubCell"/>
</dbReference>
<dbReference type="Gene3D" id="2.160.20.10">
    <property type="entry name" value="Single-stranded right-handed beta-helix, Pectin lyase-like"/>
    <property type="match status" value="1"/>
</dbReference>
<dbReference type="PROSITE" id="PS51257">
    <property type="entry name" value="PROKAR_LIPOPROTEIN"/>
    <property type="match status" value="1"/>
</dbReference>
<dbReference type="PANTHER" id="PTHR40088">
    <property type="entry name" value="PECTATE LYASE (EUROFUNG)"/>
    <property type="match status" value="1"/>
</dbReference>
<proteinExistence type="predicted"/>
<dbReference type="InterPro" id="IPR012334">
    <property type="entry name" value="Pectin_lyas_fold"/>
</dbReference>
<evidence type="ECO:0008006" key="8">
    <source>
        <dbReference type="Google" id="ProtNLM"/>
    </source>
</evidence>
<comment type="subcellular location">
    <subcellularLocation>
        <location evidence="1">Secreted</location>
    </subcellularLocation>
</comment>
<evidence type="ECO:0000256" key="4">
    <source>
        <dbReference type="SAM" id="MobiDB-lite"/>
    </source>
</evidence>
<sequence>MKKNFVLLLCFILAMGMVSCGDDKLDEALDTAQGGDDGKDDGDDGKEPEPEKTVSWYVAPNGNDSSNGMIATPLKSIAKALQRANPGDTVYLREGVYNEFVTPSKSGTRQKRITIKGYKNEVAKIDGTGLKIEGWGNALVQIKDVNFITVENLHICNAINTAKNADPEGIHITGTSNNIEIRGCEIYNIKNTCTRAEQDANNGLDDWRSAHAILITGFHTTPVRDILIEKCDIHDIHSGTSETFSLVGNVTNFTIQDNKVHDVENIGIIVAGGDNLNPNGDMSVNYARDGVIRRNKIYRCTHQNSIDYWGAEGYGAIGIYVCGGARTIIEQNEVWGCDRAIGLVSESDEYSTTDCIVRNNIIYNNYRTGIYMGNYIGFFDGVSGTRNCHILNNTLYHNNLVCGSYNGWNNEEGIKDNEDGSEGELRMTKNCYDNVIANNLVYAVTDRDIFVRKYTTSGTGNKISNNIYYSANPKNKRWIWENVEYTSWEAYKAASGDTGSLFDIDPLLVNPSLTNPNFQLKTGSPAVNAGLFISTYFNGTEDFAGKPRYSGSSISIGAYQ</sequence>
<evidence type="ECO:0000256" key="2">
    <source>
        <dbReference type="ARBA" id="ARBA00022525"/>
    </source>
</evidence>
<dbReference type="PANTHER" id="PTHR40088:SF2">
    <property type="entry name" value="SECRETED SUGAR HYDROLASE"/>
    <property type="match status" value="1"/>
</dbReference>
<dbReference type="InterPro" id="IPR011050">
    <property type="entry name" value="Pectin_lyase_fold/virulence"/>
</dbReference>
<comment type="caution">
    <text evidence="6">The sequence shown here is derived from an EMBL/GenBank/DDBJ whole genome shotgun (WGS) entry which is preliminary data.</text>
</comment>
<dbReference type="AlphaFoldDB" id="A0A921I963"/>
<dbReference type="InterPro" id="IPR052052">
    <property type="entry name" value="Polysaccharide_Lyase_9"/>
</dbReference>
<dbReference type="InterPro" id="IPR006626">
    <property type="entry name" value="PbH1"/>
</dbReference>
<protein>
    <recommendedName>
        <fullName evidence="8">DUF1565 domain-containing protein</fullName>
    </recommendedName>
</protein>
<reference evidence="6" key="1">
    <citation type="journal article" date="2021" name="PeerJ">
        <title>Extensive microbial diversity within the chicken gut microbiome revealed by metagenomics and culture.</title>
        <authorList>
            <person name="Gilroy R."/>
            <person name="Ravi A."/>
            <person name="Getino M."/>
            <person name="Pursley I."/>
            <person name="Horton D.L."/>
            <person name="Alikhan N.F."/>
            <person name="Baker D."/>
            <person name="Gharbi K."/>
            <person name="Hall N."/>
            <person name="Watson M."/>
            <person name="Adriaenssens E.M."/>
            <person name="Foster-Nyarko E."/>
            <person name="Jarju S."/>
            <person name="Secka A."/>
            <person name="Antonio M."/>
            <person name="Oren A."/>
            <person name="Chaudhuri R.R."/>
            <person name="La Ragione R."/>
            <person name="Hildebrand F."/>
            <person name="Pallen M.J."/>
        </authorList>
    </citation>
    <scope>NUCLEOTIDE SEQUENCE</scope>
    <source>
        <strain evidence="6">CHK154-13316</strain>
    </source>
</reference>
<dbReference type="SUPFAM" id="SSF51126">
    <property type="entry name" value="Pectin lyase-like"/>
    <property type="match status" value="1"/>
</dbReference>
<dbReference type="InterPro" id="IPR059226">
    <property type="entry name" value="Choice_anch_Q_dom"/>
</dbReference>
<dbReference type="EMBL" id="DYVL01000193">
    <property type="protein sequence ID" value="HJG13722.1"/>
    <property type="molecule type" value="Genomic_DNA"/>
</dbReference>
<reference evidence="6" key="2">
    <citation type="submission" date="2021-09" db="EMBL/GenBank/DDBJ databases">
        <authorList>
            <person name="Gilroy R."/>
        </authorList>
    </citation>
    <scope>NUCLEOTIDE SEQUENCE</scope>
    <source>
        <strain evidence="6">CHK154-13316</strain>
    </source>
</reference>
<dbReference type="NCBIfam" id="NF041518">
    <property type="entry name" value="choice_anch_Q"/>
    <property type="match status" value="1"/>
</dbReference>
<evidence type="ECO:0000313" key="6">
    <source>
        <dbReference type="EMBL" id="HJG13722.1"/>
    </source>
</evidence>